<proteinExistence type="predicted"/>
<keyword evidence="1" id="KW-0812">Transmembrane</keyword>
<evidence type="ECO:0000313" key="3">
    <source>
        <dbReference type="Proteomes" id="UP000448199"/>
    </source>
</evidence>
<protein>
    <recommendedName>
        <fullName evidence="4">DUF4175 domain-containing protein</fullName>
    </recommendedName>
</protein>
<feature type="transmembrane region" description="Helical" evidence="1">
    <location>
        <begin position="12"/>
        <end position="32"/>
    </location>
</feature>
<feature type="transmembrane region" description="Helical" evidence="1">
    <location>
        <begin position="38"/>
        <end position="55"/>
    </location>
</feature>
<dbReference type="Proteomes" id="UP000448199">
    <property type="component" value="Unassembled WGS sequence"/>
</dbReference>
<evidence type="ECO:0000256" key="1">
    <source>
        <dbReference type="SAM" id="Phobius"/>
    </source>
</evidence>
<keyword evidence="1" id="KW-0472">Membrane</keyword>
<dbReference type="AlphaFoldDB" id="A0A844XWA0"/>
<keyword evidence="3" id="KW-1185">Reference proteome</keyword>
<gene>
    <name evidence="2" type="ORF">GRI69_13290</name>
</gene>
<reference evidence="2 3" key="1">
    <citation type="submission" date="2019-12" db="EMBL/GenBank/DDBJ databases">
        <title>Genomic-based taxomic classification of the family Erythrobacteraceae.</title>
        <authorList>
            <person name="Xu L."/>
        </authorList>
    </citation>
    <scope>NUCLEOTIDE SEQUENCE [LARGE SCALE GENOMIC DNA]</scope>
    <source>
        <strain evidence="2 3">DSM 17792</strain>
    </source>
</reference>
<keyword evidence="1" id="KW-1133">Transmembrane helix</keyword>
<evidence type="ECO:0000313" key="2">
    <source>
        <dbReference type="EMBL" id="MXO49228.1"/>
    </source>
</evidence>
<accession>A0A844XWA0</accession>
<organism evidence="2 3">
    <name type="scientific">Qipengyuania vulgaris</name>
    <dbReference type="NCBI Taxonomy" id="291985"/>
    <lineage>
        <taxon>Bacteria</taxon>
        <taxon>Pseudomonadati</taxon>
        <taxon>Pseudomonadota</taxon>
        <taxon>Alphaproteobacteria</taxon>
        <taxon>Sphingomonadales</taxon>
        <taxon>Erythrobacteraceae</taxon>
        <taxon>Qipengyuania</taxon>
    </lineage>
</organism>
<dbReference type="RefSeq" id="WP_160728762.1">
    <property type="nucleotide sequence ID" value="NZ_WTYC01000008.1"/>
</dbReference>
<comment type="caution">
    <text evidence="2">The sequence shown here is derived from an EMBL/GenBank/DDBJ whole genome shotgun (WGS) entry which is preliminary data.</text>
</comment>
<name>A0A844XWA0_9SPHN</name>
<evidence type="ECO:0008006" key="4">
    <source>
        <dbReference type="Google" id="ProtNLM"/>
    </source>
</evidence>
<dbReference type="EMBL" id="WTYC01000008">
    <property type="protein sequence ID" value="MXO49228.1"/>
    <property type="molecule type" value="Genomic_DNA"/>
</dbReference>
<sequence>MSRPGHTAMGVFAIPLVIGIASILGLVLGLTGDGVPDILAWLLVGLAPLTIFAALSRRSSSKSRT</sequence>